<evidence type="ECO:0008006" key="4">
    <source>
        <dbReference type="Google" id="ProtNLM"/>
    </source>
</evidence>
<feature type="chain" id="PRO_5017384798" description="HAF repeat-containing protein" evidence="1">
    <location>
        <begin position="30"/>
        <end position="329"/>
    </location>
</feature>
<keyword evidence="3" id="KW-1185">Reference proteome</keyword>
<comment type="caution">
    <text evidence="2">The sequence shown here is derived from an EMBL/GenBank/DDBJ whole genome shotgun (WGS) entry which is preliminary data.</text>
</comment>
<gene>
    <name evidence="2" type="ORF">D7193_27575</name>
</gene>
<dbReference type="EMBL" id="RBAN01000006">
    <property type="protein sequence ID" value="RKN51693.1"/>
    <property type="molecule type" value="Genomic_DNA"/>
</dbReference>
<keyword evidence="1" id="KW-0732">Signal</keyword>
<dbReference type="Proteomes" id="UP000279968">
    <property type="component" value="Unassembled WGS sequence"/>
</dbReference>
<evidence type="ECO:0000313" key="2">
    <source>
        <dbReference type="EMBL" id="RKN51693.1"/>
    </source>
</evidence>
<name>A0A3A9ZU76_9ACTN</name>
<dbReference type="RefSeq" id="WP_120782559.1">
    <property type="nucleotide sequence ID" value="NZ_JBHLUP010000002.1"/>
</dbReference>
<dbReference type="OrthoDB" id="3357943at2"/>
<protein>
    <recommendedName>
        <fullName evidence="4">HAF repeat-containing protein</fullName>
    </recommendedName>
</protein>
<sequence length="329" mass="34058">MPHSATRATVVVAGLLAAVAVAPVSPAGAFPRPRVPSCAIETLAQPAGMYRTEAYAVDPSGRYVAGGALRVTDEGTESFVLLWDRGRLRTIASPLGEYVVDVNIRGVVVGNGHVDGRSQPWTYHGGVFTHLATLPGGVFADAVNARGDVVGYGYDEVSGEPFAVRWPASRPGTVERLDAPAGAMALGITRDGSIVGTAGGPEDFTGWVRRPGGAYDTLTVPGARSVQVDAAQGRWVVGRADLADGSHVPVRWNLRTGRYAALAPEVGVLTDVNGRGVAIGGEWVVRGATARQLPGGGARTVGARAIADDGTVVGFRNDGRVSAVRWTGC</sequence>
<evidence type="ECO:0000256" key="1">
    <source>
        <dbReference type="SAM" id="SignalP"/>
    </source>
</evidence>
<proteinExistence type="predicted"/>
<accession>A0A3A9ZU76</accession>
<evidence type="ECO:0000313" key="3">
    <source>
        <dbReference type="Proteomes" id="UP000279968"/>
    </source>
</evidence>
<organism evidence="2 3">
    <name type="scientific">Micromonospora costi</name>
    <dbReference type="NCBI Taxonomy" id="1530042"/>
    <lineage>
        <taxon>Bacteria</taxon>
        <taxon>Bacillati</taxon>
        <taxon>Actinomycetota</taxon>
        <taxon>Actinomycetes</taxon>
        <taxon>Micromonosporales</taxon>
        <taxon>Micromonosporaceae</taxon>
        <taxon>Micromonospora</taxon>
    </lineage>
</organism>
<dbReference type="AlphaFoldDB" id="A0A3A9ZU76"/>
<reference evidence="2 3" key="1">
    <citation type="journal article" date="2015" name="Int. J. Syst. Evol. Microbiol.">
        <title>Micromonospora costi sp. nov., isolated from a leaf of Costus speciosus.</title>
        <authorList>
            <person name="Thawai C."/>
        </authorList>
    </citation>
    <scope>NUCLEOTIDE SEQUENCE [LARGE SCALE GENOMIC DNA]</scope>
    <source>
        <strain evidence="2 3">CS1-12</strain>
    </source>
</reference>
<feature type="signal peptide" evidence="1">
    <location>
        <begin position="1"/>
        <end position="29"/>
    </location>
</feature>